<dbReference type="Proteomes" id="UP001307849">
    <property type="component" value="Unassembled WGS sequence"/>
</dbReference>
<keyword evidence="2" id="KW-1185">Reference proteome</keyword>
<comment type="caution">
    <text evidence="1">The sequence shown here is derived from an EMBL/GenBank/DDBJ whole genome shotgun (WGS) entry which is preliminary data.</text>
</comment>
<dbReference type="AlphaFoldDB" id="A0AAN8RNC2"/>
<evidence type="ECO:0000313" key="2">
    <source>
        <dbReference type="Proteomes" id="UP001307849"/>
    </source>
</evidence>
<dbReference type="EMBL" id="JAVHJM010000004">
    <property type="protein sequence ID" value="KAK6515249.1"/>
    <property type="molecule type" value="Genomic_DNA"/>
</dbReference>
<name>A0AAN8RNC2_9PEZI</name>
<sequence length="154" mass="17332">MNSDVQAWDSSSIDLTPKQREAVCDTINAYKALSDAIEASIPTTRLLNEALFDRAAGTPDTRRSENVITSFQRVSRRLVETCALLKEKEEALIMLRGYRLHGIDFAWRVDEDSPAAPMPRIVTAKSYPTSKRVDISKIPWLNRTSKAFGGDFIR</sequence>
<gene>
    <name evidence="1" type="ORF">TWF506_007592</name>
</gene>
<evidence type="ECO:0000313" key="1">
    <source>
        <dbReference type="EMBL" id="KAK6515249.1"/>
    </source>
</evidence>
<organism evidence="1 2">
    <name type="scientific">Arthrobotrys conoides</name>
    <dbReference type="NCBI Taxonomy" id="74498"/>
    <lineage>
        <taxon>Eukaryota</taxon>
        <taxon>Fungi</taxon>
        <taxon>Dikarya</taxon>
        <taxon>Ascomycota</taxon>
        <taxon>Pezizomycotina</taxon>
        <taxon>Orbiliomycetes</taxon>
        <taxon>Orbiliales</taxon>
        <taxon>Orbiliaceae</taxon>
        <taxon>Arthrobotrys</taxon>
    </lineage>
</organism>
<reference evidence="1 2" key="1">
    <citation type="submission" date="2019-10" db="EMBL/GenBank/DDBJ databases">
        <authorList>
            <person name="Palmer J.M."/>
        </authorList>
    </citation>
    <scope>NUCLEOTIDE SEQUENCE [LARGE SCALE GENOMIC DNA]</scope>
    <source>
        <strain evidence="1 2">TWF506</strain>
    </source>
</reference>
<accession>A0AAN8RNC2</accession>
<proteinExistence type="predicted"/>
<protein>
    <submittedName>
        <fullName evidence="1">Uncharacterized protein</fullName>
    </submittedName>
</protein>